<protein>
    <submittedName>
        <fullName evidence="2">Uncharacterized protein</fullName>
    </submittedName>
</protein>
<keyword evidence="1" id="KW-1133">Transmembrane helix</keyword>
<accession>A0ABV6R6B7</accession>
<evidence type="ECO:0000256" key="1">
    <source>
        <dbReference type="SAM" id="Phobius"/>
    </source>
</evidence>
<keyword evidence="3" id="KW-1185">Reference proteome</keyword>
<dbReference type="RefSeq" id="WP_376977061.1">
    <property type="nucleotide sequence ID" value="NZ_JBHLSV010000001.1"/>
</dbReference>
<gene>
    <name evidence="2" type="ORF">ACFFF6_00020</name>
</gene>
<feature type="transmembrane region" description="Helical" evidence="1">
    <location>
        <begin position="29"/>
        <end position="53"/>
    </location>
</feature>
<sequence>MSDVSRPAAQAAEDRARSLPLRRSVTATWWYVASGIVFFELCLVLLIVAGLAAGGTGRALQLGIGLAGIAWGSPPG</sequence>
<keyword evidence="1" id="KW-0812">Transmembrane</keyword>
<dbReference type="Proteomes" id="UP001589793">
    <property type="component" value="Unassembled WGS sequence"/>
</dbReference>
<dbReference type="EMBL" id="JBHLSV010000001">
    <property type="protein sequence ID" value="MFC0672331.1"/>
    <property type="molecule type" value="Genomic_DNA"/>
</dbReference>
<keyword evidence="1" id="KW-0472">Membrane</keyword>
<name>A0ABV6R6B7_9MICO</name>
<reference evidence="2 3" key="1">
    <citation type="submission" date="2024-09" db="EMBL/GenBank/DDBJ databases">
        <authorList>
            <person name="Sun Q."/>
            <person name="Mori K."/>
        </authorList>
    </citation>
    <scope>NUCLEOTIDE SEQUENCE [LARGE SCALE GENOMIC DNA]</scope>
    <source>
        <strain evidence="2 3">CICC 10874</strain>
    </source>
</reference>
<organism evidence="2 3">
    <name type="scientific">Brachybacterium hainanense</name>
    <dbReference type="NCBI Taxonomy" id="1541174"/>
    <lineage>
        <taxon>Bacteria</taxon>
        <taxon>Bacillati</taxon>
        <taxon>Actinomycetota</taxon>
        <taxon>Actinomycetes</taxon>
        <taxon>Micrococcales</taxon>
        <taxon>Dermabacteraceae</taxon>
        <taxon>Brachybacterium</taxon>
    </lineage>
</organism>
<comment type="caution">
    <text evidence="2">The sequence shown here is derived from an EMBL/GenBank/DDBJ whole genome shotgun (WGS) entry which is preliminary data.</text>
</comment>
<evidence type="ECO:0000313" key="3">
    <source>
        <dbReference type="Proteomes" id="UP001589793"/>
    </source>
</evidence>
<proteinExistence type="predicted"/>
<evidence type="ECO:0000313" key="2">
    <source>
        <dbReference type="EMBL" id="MFC0672331.1"/>
    </source>
</evidence>